<reference evidence="8 9" key="2">
    <citation type="submission" date="2020-02" db="EMBL/GenBank/DDBJ databases">
        <title>Candidatus Galacturonibacter soehngenii shows hetero-acetogenic catabolism of galacturonic acid but lacks a canonical carbon monoxide dehydrogenase/acetyl-CoA synthase complex.</title>
        <authorList>
            <person name="Diender M."/>
            <person name="Stouten G.R."/>
            <person name="Petersen J.F."/>
            <person name="Nielsen P.H."/>
            <person name="Dueholm M.S."/>
            <person name="Pronk J.T."/>
            <person name="Van Loosdrecht M.C.M."/>
        </authorList>
    </citation>
    <scope>NUCLEOTIDE SEQUENCE [LARGE SCALE GENOMIC DNA]</scope>
    <source>
        <strain evidence="8">GalUA</strain>
    </source>
</reference>
<dbReference type="PANTHER" id="PTHR42812">
    <property type="entry name" value="BETA-XYLOSIDASE"/>
    <property type="match status" value="1"/>
</dbReference>
<feature type="site" description="Important for catalytic activity, responsible for pKa modulation of the active site Glu and correct orientation of both the proton donor and substrate" evidence="5">
    <location>
        <position position="130"/>
    </location>
</feature>
<comment type="caution">
    <text evidence="8">The sequence shown here is derived from an EMBL/GenBank/DDBJ whole genome shotgun (WGS) entry which is preliminary data.</text>
</comment>
<dbReference type="InterPro" id="IPR013320">
    <property type="entry name" value="ConA-like_dom_sf"/>
</dbReference>
<sequence>MREERINPILPGFHPDPCVIRVEEDYYLATSTFEWYPGVRIYHSNDMSNWKLIATPLDSLELLDIRGIQASDGIWAPCLSYSEGVFYLIYTVVHSSHRYPFKDTPNYLTTASDIKGPWSKPVYLNSSGFDPSLFHDEDGRKWLVNMQWDYRKSAGGKQFTGILLQEYKAGKLIGTAKNIFCGTKLSFSEGPHLYYRNGYYYLLCAEGGTSYKHAVTLARSKELTGPYEVHPFNPILTSWEGEIVEEAPYEERTFIKDIGSSTLKKAGHASLVKTSDDTWYLFHLCARPIPGTSCCVLGRETAVQEVEWREDDWLYLKNKTNHPSDSFFVENGGTVFTPATSHQGCEEVKEMKKECRKKVYEFYSDDFRSDFQTLRIPYDTNYMSLDARVGYLRLIGRESIYSRFYQTLLARRQEDFTFFASTLFEFKPTSFQHMAGLLYRYDENNQYYLFISFDEERKTKTMNAVEVRAGNYHLFKQQEIIGETFELGLYVKNKIAQFYYKQENIWIELGETFDITNLSDDFTNGFTGAFVGICVQDLCNQTMHADFKNFTYALEMERDLIGKDLNSY</sequence>
<evidence type="ECO:0000256" key="4">
    <source>
        <dbReference type="PIRSR" id="PIRSR606710-1"/>
    </source>
</evidence>
<dbReference type="InterPro" id="IPR023296">
    <property type="entry name" value="Glyco_hydro_beta-prop_sf"/>
</dbReference>
<dbReference type="SUPFAM" id="SSF49899">
    <property type="entry name" value="Concanavalin A-like lectins/glucanases"/>
    <property type="match status" value="1"/>
</dbReference>
<dbReference type="Gene3D" id="2.115.10.20">
    <property type="entry name" value="Glycosyl hydrolase domain, family 43"/>
    <property type="match status" value="1"/>
</dbReference>
<keyword evidence="2 6" id="KW-0378">Hydrolase</keyword>
<dbReference type="GO" id="GO:0004553">
    <property type="term" value="F:hydrolase activity, hydrolyzing O-glycosyl compounds"/>
    <property type="evidence" value="ECO:0007669"/>
    <property type="project" value="InterPro"/>
</dbReference>
<dbReference type="PANTHER" id="PTHR42812:SF12">
    <property type="entry name" value="BETA-XYLOSIDASE-RELATED"/>
    <property type="match status" value="1"/>
</dbReference>
<dbReference type="Pfam" id="PF04616">
    <property type="entry name" value="Glyco_hydro_43"/>
    <property type="match status" value="1"/>
</dbReference>
<comment type="similarity">
    <text evidence="1 6">Belongs to the glycosyl hydrolase 43 family.</text>
</comment>
<dbReference type="RefSeq" id="WP_151141459.1">
    <property type="nucleotide sequence ID" value="NZ_WAGX01000003.1"/>
</dbReference>
<evidence type="ECO:0000313" key="9">
    <source>
        <dbReference type="Proteomes" id="UP000461768"/>
    </source>
</evidence>
<dbReference type="OrthoDB" id="9801455at2"/>
<evidence type="ECO:0000259" key="7">
    <source>
        <dbReference type="Pfam" id="PF17851"/>
    </source>
</evidence>
<dbReference type="Gene3D" id="2.60.120.200">
    <property type="match status" value="1"/>
</dbReference>
<feature type="active site" description="Proton donor" evidence="4">
    <location>
        <position position="189"/>
    </location>
</feature>
<evidence type="ECO:0000256" key="6">
    <source>
        <dbReference type="RuleBase" id="RU361187"/>
    </source>
</evidence>
<feature type="active site" description="Proton acceptor" evidence="4">
    <location>
        <position position="16"/>
    </location>
</feature>
<dbReference type="GO" id="GO:0005975">
    <property type="term" value="P:carbohydrate metabolic process"/>
    <property type="evidence" value="ECO:0007669"/>
    <property type="project" value="InterPro"/>
</dbReference>
<dbReference type="CDD" id="cd09000">
    <property type="entry name" value="GH43_SXA-like"/>
    <property type="match status" value="1"/>
</dbReference>
<evidence type="ECO:0000256" key="5">
    <source>
        <dbReference type="PIRSR" id="PIRSR606710-2"/>
    </source>
</evidence>
<dbReference type="AlphaFoldDB" id="A0A7V7QNP9"/>
<accession>A0A7V7QNP9</accession>
<gene>
    <name evidence="8" type="ORF">F7O84_02380</name>
</gene>
<keyword evidence="3 6" id="KW-0326">Glycosidase</keyword>
<evidence type="ECO:0000256" key="1">
    <source>
        <dbReference type="ARBA" id="ARBA00009865"/>
    </source>
</evidence>
<evidence type="ECO:0000313" key="8">
    <source>
        <dbReference type="EMBL" id="KAB1440692.1"/>
    </source>
</evidence>
<feature type="domain" description="Beta-xylosidase C-terminal Concanavalin A-like" evidence="7">
    <location>
        <begin position="361"/>
        <end position="552"/>
    </location>
</feature>
<name>A0A7V7QNP9_9FIRM</name>
<dbReference type="InterPro" id="IPR051795">
    <property type="entry name" value="Glycosyl_Hydrlase_43"/>
</dbReference>
<keyword evidence="9" id="KW-1185">Reference proteome</keyword>
<dbReference type="Proteomes" id="UP000461768">
    <property type="component" value="Unassembled WGS sequence"/>
</dbReference>
<dbReference type="SUPFAM" id="SSF75005">
    <property type="entry name" value="Arabinanase/levansucrase/invertase"/>
    <property type="match status" value="1"/>
</dbReference>
<dbReference type="InterPro" id="IPR006710">
    <property type="entry name" value="Glyco_hydro_43"/>
</dbReference>
<proteinExistence type="inferred from homology"/>
<evidence type="ECO:0000256" key="2">
    <source>
        <dbReference type="ARBA" id="ARBA00022801"/>
    </source>
</evidence>
<reference evidence="8 9" key="1">
    <citation type="submission" date="2019-09" db="EMBL/GenBank/DDBJ databases">
        <authorList>
            <person name="Valk L.C."/>
        </authorList>
    </citation>
    <scope>NUCLEOTIDE SEQUENCE [LARGE SCALE GENOMIC DNA]</scope>
    <source>
        <strain evidence="8">GalUA</strain>
    </source>
</reference>
<evidence type="ECO:0000256" key="3">
    <source>
        <dbReference type="ARBA" id="ARBA00023295"/>
    </source>
</evidence>
<protein>
    <submittedName>
        <fullName evidence="8">Glycoside hydrolase family 43 protein</fullName>
    </submittedName>
</protein>
<dbReference type="EMBL" id="WAGX01000003">
    <property type="protein sequence ID" value="KAB1440692.1"/>
    <property type="molecule type" value="Genomic_DNA"/>
</dbReference>
<organism evidence="8 9">
    <name type="scientific">Candidatus Galacturonatibacter soehngenii</name>
    <dbReference type="NCBI Taxonomy" id="2307010"/>
    <lineage>
        <taxon>Bacteria</taxon>
        <taxon>Bacillati</taxon>
        <taxon>Bacillota</taxon>
        <taxon>Clostridia</taxon>
        <taxon>Lachnospirales</taxon>
        <taxon>Lachnospiraceae</taxon>
        <taxon>Candidatus Galacturonatibacter</taxon>
    </lineage>
</organism>
<dbReference type="Pfam" id="PF17851">
    <property type="entry name" value="GH43_C2"/>
    <property type="match status" value="1"/>
</dbReference>
<dbReference type="InterPro" id="IPR041542">
    <property type="entry name" value="GH43_C2"/>
</dbReference>